<proteinExistence type="predicted"/>
<evidence type="ECO:0000256" key="1">
    <source>
        <dbReference type="SAM" id="MobiDB-lite"/>
    </source>
</evidence>
<organism evidence="2 3">
    <name type="scientific">Portunus trituberculatus</name>
    <name type="common">Swimming crab</name>
    <name type="synonym">Neptunus trituberculatus</name>
    <dbReference type="NCBI Taxonomy" id="210409"/>
    <lineage>
        <taxon>Eukaryota</taxon>
        <taxon>Metazoa</taxon>
        <taxon>Ecdysozoa</taxon>
        <taxon>Arthropoda</taxon>
        <taxon>Crustacea</taxon>
        <taxon>Multicrustacea</taxon>
        <taxon>Malacostraca</taxon>
        <taxon>Eumalacostraca</taxon>
        <taxon>Eucarida</taxon>
        <taxon>Decapoda</taxon>
        <taxon>Pleocyemata</taxon>
        <taxon>Brachyura</taxon>
        <taxon>Eubrachyura</taxon>
        <taxon>Portunoidea</taxon>
        <taxon>Portunidae</taxon>
        <taxon>Portuninae</taxon>
        <taxon>Portunus</taxon>
    </lineage>
</organism>
<feature type="region of interest" description="Disordered" evidence="1">
    <location>
        <begin position="105"/>
        <end position="132"/>
    </location>
</feature>
<sequence>MSHWVSESSPPAPPPAITARGHHPPSLSSPLFPLPLCIATLPPGLYPSVNHSKHIEHKNTFHIEEIIHSEASSVSQSIKRSLNGKTFASVPSAEDTKKSFLTVLDKVDQTRQAHPPAPSPAAASQHYKAELS</sequence>
<comment type="caution">
    <text evidence="2">The sequence shown here is derived from an EMBL/GenBank/DDBJ whole genome shotgun (WGS) entry which is preliminary data.</text>
</comment>
<evidence type="ECO:0000313" key="2">
    <source>
        <dbReference type="EMBL" id="MPC83593.1"/>
    </source>
</evidence>
<dbReference type="EMBL" id="VSRR010062898">
    <property type="protein sequence ID" value="MPC83593.1"/>
    <property type="molecule type" value="Genomic_DNA"/>
</dbReference>
<keyword evidence="3" id="KW-1185">Reference proteome</keyword>
<protein>
    <submittedName>
        <fullName evidence="2">Uncharacterized protein</fullName>
    </submittedName>
</protein>
<dbReference type="AlphaFoldDB" id="A0A5B7IMA4"/>
<name>A0A5B7IMA4_PORTR</name>
<accession>A0A5B7IMA4</accession>
<dbReference type="Proteomes" id="UP000324222">
    <property type="component" value="Unassembled WGS sequence"/>
</dbReference>
<reference evidence="2 3" key="1">
    <citation type="submission" date="2019-05" db="EMBL/GenBank/DDBJ databases">
        <title>Another draft genome of Portunus trituberculatus and its Hox gene families provides insights of decapod evolution.</title>
        <authorList>
            <person name="Jeong J.-H."/>
            <person name="Song I."/>
            <person name="Kim S."/>
            <person name="Choi T."/>
            <person name="Kim D."/>
            <person name="Ryu S."/>
            <person name="Kim W."/>
        </authorList>
    </citation>
    <scope>NUCLEOTIDE SEQUENCE [LARGE SCALE GENOMIC DNA]</scope>
    <source>
        <tissue evidence="2">Muscle</tissue>
    </source>
</reference>
<gene>
    <name evidence="2" type="ORF">E2C01_078305</name>
</gene>
<feature type="region of interest" description="Disordered" evidence="1">
    <location>
        <begin position="1"/>
        <end position="25"/>
    </location>
</feature>
<evidence type="ECO:0000313" key="3">
    <source>
        <dbReference type="Proteomes" id="UP000324222"/>
    </source>
</evidence>